<organism evidence="1 2">
    <name type="scientific">Yimella lutea</name>
    <dbReference type="NCBI Taxonomy" id="587872"/>
    <lineage>
        <taxon>Bacteria</taxon>
        <taxon>Bacillati</taxon>
        <taxon>Actinomycetota</taxon>
        <taxon>Actinomycetes</taxon>
        <taxon>Micrococcales</taxon>
        <taxon>Dermacoccaceae</taxon>
        <taxon>Yimella</taxon>
    </lineage>
</organism>
<comment type="caution">
    <text evidence="1">The sequence shown here is derived from an EMBL/GenBank/DDBJ whole genome shotgun (WGS) entry which is preliminary data.</text>
</comment>
<evidence type="ECO:0000313" key="2">
    <source>
        <dbReference type="Proteomes" id="UP000320806"/>
    </source>
</evidence>
<sequence>MEPVVLIQRSVVRLHPEPDPLRLISGSDRARWERLRRPCDRHDFLAARLLARDAVAQICGPEPAADFVQRCDSCAGPHGRPVVTNHDVSVSWAHAHGFSAAAACRGDRLGVDIDLLDPDLLVPDVGVTGRAFVRAEALVKAGAFDLDVVLELARHGELGWPGDRRDVYGLVVEDVPTGFDGVIAAVAWRRPTVGS</sequence>
<dbReference type="EMBL" id="VFMO01000001">
    <property type="protein sequence ID" value="TQJ13333.1"/>
    <property type="molecule type" value="Genomic_DNA"/>
</dbReference>
<reference evidence="1 2" key="1">
    <citation type="submission" date="2019-06" db="EMBL/GenBank/DDBJ databases">
        <title>Sequencing the genomes of 1000 actinobacteria strains.</title>
        <authorList>
            <person name="Klenk H.-P."/>
        </authorList>
    </citation>
    <scope>NUCLEOTIDE SEQUENCE [LARGE SCALE GENOMIC DNA]</scope>
    <source>
        <strain evidence="1 2">DSM 19828</strain>
    </source>
</reference>
<evidence type="ECO:0008006" key="3">
    <source>
        <dbReference type="Google" id="ProtNLM"/>
    </source>
</evidence>
<dbReference type="GO" id="GO:0008897">
    <property type="term" value="F:holo-[acyl-carrier-protein] synthase activity"/>
    <property type="evidence" value="ECO:0007669"/>
    <property type="project" value="InterPro"/>
</dbReference>
<dbReference type="InterPro" id="IPR037143">
    <property type="entry name" value="4-PPantetheinyl_Trfase_dom_sf"/>
</dbReference>
<protein>
    <recommendedName>
        <fullName evidence="3">4'-phosphopantetheinyl transferase</fullName>
    </recommendedName>
</protein>
<dbReference type="Gene3D" id="3.90.470.20">
    <property type="entry name" value="4'-phosphopantetheinyl transferase domain"/>
    <property type="match status" value="1"/>
</dbReference>
<accession>A0A542EDC3</accession>
<gene>
    <name evidence="1" type="ORF">FB459_0746</name>
</gene>
<name>A0A542EDC3_9MICO</name>
<dbReference type="GO" id="GO:0000287">
    <property type="term" value="F:magnesium ion binding"/>
    <property type="evidence" value="ECO:0007669"/>
    <property type="project" value="InterPro"/>
</dbReference>
<dbReference type="AlphaFoldDB" id="A0A542EDC3"/>
<dbReference type="RefSeq" id="WP_141927500.1">
    <property type="nucleotide sequence ID" value="NZ_BAABCI010000015.1"/>
</dbReference>
<dbReference type="Proteomes" id="UP000320806">
    <property type="component" value="Unassembled WGS sequence"/>
</dbReference>
<dbReference type="SUPFAM" id="SSF56214">
    <property type="entry name" value="4'-phosphopantetheinyl transferase"/>
    <property type="match status" value="1"/>
</dbReference>
<keyword evidence="2" id="KW-1185">Reference proteome</keyword>
<dbReference type="OrthoDB" id="190168at2"/>
<evidence type="ECO:0000313" key="1">
    <source>
        <dbReference type="EMBL" id="TQJ13333.1"/>
    </source>
</evidence>
<proteinExistence type="predicted"/>